<dbReference type="Proteomes" id="UP001231649">
    <property type="component" value="Chromosome 3"/>
</dbReference>
<organism evidence="1 2">
    <name type="scientific">Mythimna loreyi</name>
    <dbReference type="NCBI Taxonomy" id="667449"/>
    <lineage>
        <taxon>Eukaryota</taxon>
        <taxon>Metazoa</taxon>
        <taxon>Ecdysozoa</taxon>
        <taxon>Arthropoda</taxon>
        <taxon>Hexapoda</taxon>
        <taxon>Insecta</taxon>
        <taxon>Pterygota</taxon>
        <taxon>Neoptera</taxon>
        <taxon>Endopterygota</taxon>
        <taxon>Lepidoptera</taxon>
        <taxon>Glossata</taxon>
        <taxon>Ditrysia</taxon>
        <taxon>Noctuoidea</taxon>
        <taxon>Noctuidae</taxon>
        <taxon>Noctuinae</taxon>
        <taxon>Hadenini</taxon>
        <taxon>Mythimna</taxon>
    </lineage>
</organism>
<protein>
    <submittedName>
        <fullName evidence="1">Uncharacterized protein</fullName>
    </submittedName>
</protein>
<reference evidence="1" key="1">
    <citation type="submission" date="2023-03" db="EMBL/GenBank/DDBJ databases">
        <title>Chromosome-level genomes of two armyworms, Mythimna separata and Mythimna loreyi, provide insights into the biosynthesis and reception of sex pheromones.</title>
        <authorList>
            <person name="Zhao H."/>
        </authorList>
    </citation>
    <scope>NUCLEOTIDE SEQUENCE</scope>
    <source>
        <strain evidence="1">BeijingLab</strain>
    </source>
</reference>
<keyword evidence="2" id="KW-1185">Reference proteome</keyword>
<dbReference type="EMBL" id="CM056779">
    <property type="protein sequence ID" value="KAJ8719651.1"/>
    <property type="molecule type" value="Genomic_DNA"/>
</dbReference>
<name>A0ACC2QL10_9NEOP</name>
<comment type="caution">
    <text evidence="1">The sequence shown here is derived from an EMBL/GenBank/DDBJ whole genome shotgun (WGS) entry which is preliminary data.</text>
</comment>
<accession>A0ACC2QL10</accession>
<gene>
    <name evidence="1" type="ORF">PYW08_011826</name>
</gene>
<sequence length="364" mass="42524">MATVNRLLPSAIDFYAELQEVTNRAENRRNDRFKAVMVMIRITRGWLIRKHVAWLAKNATTIQCAFRVHQARKALRAALRRGVRAKHAKHYAKAATIMEAIWRGHYSRRTKFCYRTYRRWLAAVKERGERRAAEAAEFGIRSRADDLRILEEEARQWLAFVVFKLHHLLRTYVRAGVYSAPATAELSEFETLLKSIHYTEYMKRLKRKYDEFVRKHRPAFSNKRLFPIIGDGADYWYLSLAEMYELTSPVPPKKSDYRHKATHHGKIHKEPFLWRKPRPAGINESRGPFTPPISASSSRQLPPPPAPTPIRSGGDMLKQAPPKDQRFNLYVKHYTPDPAVMDYVDFHINVLVRRQCSVTNMDIE</sequence>
<proteinExistence type="predicted"/>
<evidence type="ECO:0000313" key="2">
    <source>
        <dbReference type="Proteomes" id="UP001231649"/>
    </source>
</evidence>
<evidence type="ECO:0000313" key="1">
    <source>
        <dbReference type="EMBL" id="KAJ8719651.1"/>
    </source>
</evidence>